<dbReference type="AlphaFoldDB" id="A0A6A6UB67"/>
<organism evidence="2 3">
    <name type="scientific">Microthyrium microscopicum</name>
    <dbReference type="NCBI Taxonomy" id="703497"/>
    <lineage>
        <taxon>Eukaryota</taxon>
        <taxon>Fungi</taxon>
        <taxon>Dikarya</taxon>
        <taxon>Ascomycota</taxon>
        <taxon>Pezizomycotina</taxon>
        <taxon>Dothideomycetes</taxon>
        <taxon>Dothideomycetes incertae sedis</taxon>
        <taxon>Microthyriales</taxon>
        <taxon>Microthyriaceae</taxon>
        <taxon>Microthyrium</taxon>
    </lineage>
</organism>
<keyword evidence="3" id="KW-1185">Reference proteome</keyword>
<proteinExistence type="predicted"/>
<accession>A0A6A6UB67</accession>
<sequence length="63" mass="7816">MEQFVFWSITFIFWVLMQYIWAETRESVVEKSSLWWWGIKASLFFGIWVDIMLFNRQMVSQIE</sequence>
<dbReference type="EMBL" id="MU004235">
    <property type="protein sequence ID" value="KAF2669495.1"/>
    <property type="molecule type" value="Genomic_DNA"/>
</dbReference>
<keyword evidence="1" id="KW-1133">Transmembrane helix</keyword>
<keyword evidence="1" id="KW-0812">Transmembrane</keyword>
<feature type="transmembrane region" description="Helical" evidence="1">
    <location>
        <begin position="5"/>
        <end position="22"/>
    </location>
</feature>
<name>A0A6A6UB67_9PEZI</name>
<evidence type="ECO:0000256" key="1">
    <source>
        <dbReference type="SAM" id="Phobius"/>
    </source>
</evidence>
<protein>
    <submittedName>
        <fullName evidence="2">Uncharacterized protein</fullName>
    </submittedName>
</protein>
<feature type="transmembrane region" description="Helical" evidence="1">
    <location>
        <begin position="34"/>
        <end position="54"/>
    </location>
</feature>
<evidence type="ECO:0000313" key="2">
    <source>
        <dbReference type="EMBL" id="KAF2669495.1"/>
    </source>
</evidence>
<keyword evidence="1" id="KW-0472">Membrane</keyword>
<evidence type="ECO:0000313" key="3">
    <source>
        <dbReference type="Proteomes" id="UP000799302"/>
    </source>
</evidence>
<gene>
    <name evidence="2" type="ORF">BT63DRAFT_262581</name>
</gene>
<reference evidence="2" key="1">
    <citation type="journal article" date="2020" name="Stud. Mycol.">
        <title>101 Dothideomycetes genomes: a test case for predicting lifestyles and emergence of pathogens.</title>
        <authorList>
            <person name="Haridas S."/>
            <person name="Albert R."/>
            <person name="Binder M."/>
            <person name="Bloem J."/>
            <person name="Labutti K."/>
            <person name="Salamov A."/>
            <person name="Andreopoulos B."/>
            <person name="Baker S."/>
            <person name="Barry K."/>
            <person name="Bills G."/>
            <person name="Bluhm B."/>
            <person name="Cannon C."/>
            <person name="Castanera R."/>
            <person name="Culley D."/>
            <person name="Daum C."/>
            <person name="Ezra D."/>
            <person name="Gonzalez J."/>
            <person name="Henrissat B."/>
            <person name="Kuo A."/>
            <person name="Liang C."/>
            <person name="Lipzen A."/>
            <person name="Lutzoni F."/>
            <person name="Magnuson J."/>
            <person name="Mondo S."/>
            <person name="Nolan M."/>
            <person name="Ohm R."/>
            <person name="Pangilinan J."/>
            <person name="Park H.-J."/>
            <person name="Ramirez L."/>
            <person name="Alfaro M."/>
            <person name="Sun H."/>
            <person name="Tritt A."/>
            <person name="Yoshinaga Y."/>
            <person name="Zwiers L.-H."/>
            <person name="Turgeon B."/>
            <person name="Goodwin S."/>
            <person name="Spatafora J."/>
            <person name="Crous P."/>
            <person name="Grigoriev I."/>
        </authorList>
    </citation>
    <scope>NUCLEOTIDE SEQUENCE</scope>
    <source>
        <strain evidence="2">CBS 115976</strain>
    </source>
</reference>
<dbReference type="Proteomes" id="UP000799302">
    <property type="component" value="Unassembled WGS sequence"/>
</dbReference>